<dbReference type="AlphaFoldDB" id="A0A4R6IL55"/>
<proteinExistence type="predicted"/>
<dbReference type="Proteomes" id="UP000295499">
    <property type="component" value="Unassembled WGS sequence"/>
</dbReference>
<evidence type="ECO:0000313" key="1">
    <source>
        <dbReference type="EMBL" id="TDO22822.1"/>
    </source>
</evidence>
<dbReference type="EMBL" id="SNWM01000002">
    <property type="protein sequence ID" value="TDO22822.1"/>
    <property type="molecule type" value="Genomic_DNA"/>
</dbReference>
<accession>A0A4R6IL55</accession>
<dbReference type="OrthoDB" id="1826057at2"/>
<keyword evidence="2" id="KW-1185">Reference proteome</keyword>
<protein>
    <submittedName>
        <fullName evidence="1">Uncharacterized protein</fullName>
    </submittedName>
</protein>
<evidence type="ECO:0000313" key="2">
    <source>
        <dbReference type="Proteomes" id="UP000295499"/>
    </source>
</evidence>
<comment type="caution">
    <text evidence="1">The sequence shown here is derived from an EMBL/GenBank/DDBJ whole genome shotgun (WGS) entry which is preliminary data.</text>
</comment>
<reference evidence="1 2" key="1">
    <citation type="submission" date="2019-03" db="EMBL/GenBank/DDBJ databases">
        <title>Genomic Encyclopedia of Archaeal and Bacterial Type Strains, Phase II (KMG-II): from individual species to whole genera.</title>
        <authorList>
            <person name="Goeker M."/>
        </authorList>
    </citation>
    <scope>NUCLEOTIDE SEQUENCE [LARGE SCALE GENOMIC DNA]</scope>
    <source>
        <strain evidence="1 2">DSM 19034</strain>
    </source>
</reference>
<organism evidence="1 2">
    <name type="scientific">Pedobacter duraquae</name>
    <dbReference type="NCBI Taxonomy" id="425511"/>
    <lineage>
        <taxon>Bacteria</taxon>
        <taxon>Pseudomonadati</taxon>
        <taxon>Bacteroidota</taxon>
        <taxon>Sphingobacteriia</taxon>
        <taxon>Sphingobacteriales</taxon>
        <taxon>Sphingobacteriaceae</taxon>
        <taxon>Pedobacter</taxon>
    </lineage>
</organism>
<name>A0A4R6IL55_9SPHI</name>
<sequence>MKKCNVSPGQHQATLLLLDEMCDSSTIFNSDLFFQSKFEHAEKLIFYHQTTNCNDRKFILMKNILDTLPLIDHDERRKSLLDIVMPILHSDFAIHEETILSWADPDGENYVRNSEISLFMDKALKTR</sequence>
<dbReference type="RefSeq" id="WP_133554495.1">
    <property type="nucleotide sequence ID" value="NZ_SNWM01000002.1"/>
</dbReference>
<gene>
    <name evidence="1" type="ORF">CLV32_1807</name>
</gene>